<gene>
    <name evidence="2" type="ORF">METSMIF1_02056</name>
</gene>
<dbReference type="PIRSF" id="PIRSF005295">
    <property type="entry name" value="UCP005295_TatD"/>
    <property type="match status" value="1"/>
</dbReference>
<dbReference type="EMBL" id="ABYV02000002">
    <property type="protein sequence ID" value="EFC94085.1"/>
    <property type="molecule type" value="Genomic_DNA"/>
</dbReference>
<dbReference type="SUPFAM" id="SSF51556">
    <property type="entry name" value="Metallo-dependent hydrolases"/>
    <property type="match status" value="1"/>
</dbReference>
<dbReference type="PANTHER" id="PTHR42658">
    <property type="entry name" value="HYDROLASE TATD"/>
    <property type="match status" value="1"/>
</dbReference>
<comment type="similarity">
    <text evidence="1">Belongs to the metallo-dependent hydrolases superfamily.</text>
</comment>
<dbReference type="Proteomes" id="UP000004028">
    <property type="component" value="Unassembled WGS sequence"/>
</dbReference>
<evidence type="ECO:0000313" key="3">
    <source>
        <dbReference type="Proteomes" id="UP000004028"/>
    </source>
</evidence>
<dbReference type="GO" id="GO:0046872">
    <property type="term" value="F:metal ion binding"/>
    <property type="evidence" value="ECO:0007669"/>
    <property type="project" value="UniProtKB-KW"/>
</dbReference>
<dbReference type="Pfam" id="PF01026">
    <property type="entry name" value="TatD_DNase"/>
    <property type="match status" value="1"/>
</dbReference>
<evidence type="ECO:0000313" key="2">
    <source>
        <dbReference type="EMBL" id="EFC94085.1"/>
    </source>
</evidence>
<comment type="caution">
    <text evidence="2">The sequence shown here is derived from an EMBL/GenBank/DDBJ whole genome shotgun (WGS) entry which is preliminary data.</text>
</comment>
<evidence type="ECO:0000256" key="1">
    <source>
        <dbReference type="PIRNR" id="PIRNR005295"/>
    </source>
</evidence>
<dbReference type="PANTHER" id="PTHR42658:SF1">
    <property type="entry name" value="HYDROLASE TATD"/>
    <property type="match status" value="1"/>
</dbReference>
<keyword evidence="1 2" id="KW-0378">Hydrolase</keyword>
<dbReference type="Gene3D" id="3.20.20.140">
    <property type="entry name" value="Metal-dependent hydrolases"/>
    <property type="match status" value="1"/>
</dbReference>
<organism evidence="2 3">
    <name type="scientific">Methanobrevibacter smithii DSM 2374</name>
    <dbReference type="NCBI Taxonomy" id="521002"/>
    <lineage>
        <taxon>Archaea</taxon>
        <taxon>Methanobacteriati</taxon>
        <taxon>Methanobacteriota</taxon>
        <taxon>Methanomada group</taxon>
        <taxon>Methanobacteria</taxon>
        <taxon>Methanobacteriales</taxon>
        <taxon>Methanobacteriaceae</taxon>
        <taxon>Methanobrevibacter</taxon>
    </lineage>
</organism>
<dbReference type="InterPro" id="IPR032466">
    <property type="entry name" value="Metal_Hydrolase"/>
</dbReference>
<accession>D2ZMK7</accession>
<dbReference type="AlphaFoldDB" id="D2ZMK7"/>
<dbReference type="InterPro" id="IPR012022">
    <property type="entry name" value="UCP005295"/>
</dbReference>
<dbReference type="HOGENOM" id="CLU_061552_1_0_2"/>
<name>D2ZMK7_METSM</name>
<dbReference type="PATRIC" id="fig|521002.11.peg.54"/>
<dbReference type="InterPro" id="IPR001130">
    <property type="entry name" value="TatD-like"/>
</dbReference>
<dbReference type="GO" id="GO:0016788">
    <property type="term" value="F:hydrolase activity, acting on ester bonds"/>
    <property type="evidence" value="ECO:0007669"/>
    <property type="project" value="UniProtKB-UniRule"/>
</dbReference>
<reference evidence="2 3" key="1">
    <citation type="submission" date="2010-01" db="EMBL/GenBank/DDBJ databases">
        <authorList>
            <person name="Weinstock G."/>
            <person name="Sodergren E."/>
            <person name="Clifton S."/>
            <person name="Fulton L."/>
            <person name="Fulton B."/>
            <person name="Courtney L."/>
            <person name="Fronick C."/>
            <person name="Harrison M."/>
            <person name="Strong C."/>
            <person name="Farmer C."/>
            <person name="Delahaunty K."/>
            <person name="Markovic C."/>
            <person name="Hall O."/>
            <person name="Minx P."/>
            <person name="Tomlinson C."/>
            <person name="Mitreva M."/>
            <person name="Nelson J."/>
            <person name="Hou S."/>
            <person name="Wollam A."/>
            <person name="Pepin K.H."/>
            <person name="Johnson M."/>
            <person name="Bhonagiri V."/>
            <person name="Nash W.E."/>
            <person name="Warren W."/>
            <person name="Chinwalla A."/>
            <person name="Mardis E.R."/>
            <person name="Wilson R.K."/>
        </authorList>
    </citation>
    <scope>NUCLEOTIDE SEQUENCE [LARGE SCALE GENOMIC DNA]</scope>
    <source>
        <strain evidence="2 3">DSM 2374</strain>
    </source>
</reference>
<proteinExistence type="inferred from homology"/>
<protein>
    <submittedName>
        <fullName evidence="2">Hydrolase, TatD family</fullName>
    </submittedName>
</protein>
<keyword evidence="1" id="KW-0479">Metal-binding</keyword>
<sequence>MIEMIDTHMHGDSRSSEDFGEMYLSGIDTAITCAFYPYKLNNESTLLNHLERILNYDTKRAKEYGLDLKVALGIHPANTSVNPDLIYENLYKWIENKQIIAIGEIGLEDLTDSEIAIFKKQLDIGEETKTKVIVHTPRKNKKEVLKVIQDIVPQHIDPKLVVIDHINQNVAEDVIDKDYTLGLTVQPQKMDKEEAIAILDEYGFDKFLLNSDISNKPSDPLSVPKTVRELEKLGYKKTEIEKVAFKNAEKFFKI</sequence>